<evidence type="ECO:0000313" key="3">
    <source>
        <dbReference type="Proteomes" id="UP000284375"/>
    </source>
</evidence>
<feature type="region of interest" description="Disordered" evidence="1">
    <location>
        <begin position="1"/>
        <end position="98"/>
    </location>
</feature>
<dbReference type="STRING" id="252740.A0A423WB63"/>
<accession>A0A423WB63</accession>
<sequence>MVPPTTPLTSRMRQLGLDALPRTGRSADSGYGSVETSPTKPPPKRRSNRKSLSLAASLGSESLQSYDGTGSEASDSERSDTKFEPEIFRSPNVGPESSTVRPIITLATALTQIFRQAEPAP</sequence>
<feature type="compositionally biased region" description="Low complexity" evidence="1">
    <location>
        <begin position="51"/>
        <end position="65"/>
    </location>
</feature>
<gene>
    <name evidence="2" type="ORF">VSDG_03316</name>
</gene>
<comment type="caution">
    <text evidence="2">The sequence shown here is derived from an EMBL/GenBank/DDBJ whole genome shotgun (WGS) entry which is preliminary data.</text>
</comment>
<dbReference type="Proteomes" id="UP000284375">
    <property type="component" value="Unassembled WGS sequence"/>
</dbReference>
<organism evidence="2 3">
    <name type="scientific">Cytospora chrysosperma</name>
    <name type="common">Cytospora canker fungus</name>
    <name type="synonym">Sphaeria chrysosperma</name>
    <dbReference type="NCBI Taxonomy" id="252740"/>
    <lineage>
        <taxon>Eukaryota</taxon>
        <taxon>Fungi</taxon>
        <taxon>Dikarya</taxon>
        <taxon>Ascomycota</taxon>
        <taxon>Pezizomycotina</taxon>
        <taxon>Sordariomycetes</taxon>
        <taxon>Sordariomycetidae</taxon>
        <taxon>Diaporthales</taxon>
        <taxon>Cytosporaceae</taxon>
        <taxon>Cytospora</taxon>
    </lineage>
</organism>
<proteinExistence type="predicted"/>
<dbReference type="AlphaFoldDB" id="A0A423WB63"/>
<dbReference type="EMBL" id="LJZO01000008">
    <property type="protein sequence ID" value="ROW00602.1"/>
    <property type="molecule type" value="Genomic_DNA"/>
</dbReference>
<reference evidence="2 3" key="1">
    <citation type="submission" date="2015-09" db="EMBL/GenBank/DDBJ databases">
        <title>Host preference determinants of Valsa canker pathogens revealed by comparative genomics.</title>
        <authorList>
            <person name="Yin Z."/>
            <person name="Huang L."/>
        </authorList>
    </citation>
    <scope>NUCLEOTIDE SEQUENCE [LARGE SCALE GENOMIC DNA]</scope>
    <source>
        <strain evidence="2 3">YSFL</strain>
    </source>
</reference>
<keyword evidence="3" id="KW-1185">Reference proteome</keyword>
<evidence type="ECO:0000256" key="1">
    <source>
        <dbReference type="SAM" id="MobiDB-lite"/>
    </source>
</evidence>
<protein>
    <submittedName>
        <fullName evidence="2">Uncharacterized protein</fullName>
    </submittedName>
</protein>
<dbReference type="OrthoDB" id="5197491at2759"/>
<feature type="compositionally biased region" description="Basic and acidic residues" evidence="1">
    <location>
        <begin position="75"/>
        <end position="87"/>
    </location>
</feature>
<evidence type="ECO:0000313" key="2">
    <source>
        <dbReference type="EMBL" id="ROW00602.1"/>
    </source>
</evidence>
<name>A0A423WB63_CYTCH</name>